<keyword evidence="3 5" id="KW-1133">Transmembrane helix</keyword>
<feature type="transmembrane region" description="Helical" evidence="5">
    <location>
        <begin position="26"/>
        <end position="47"/>
    </location>
</feature>
<feature type="transmembrane region" description="Helical" evidence="5">
    <location>
        <begin position="234"/>
        <end position="258"/>
    </location>
</feature>
<feature type="domain" description="G-protein coupled receptors family 1 profile" evidence="6">
    <location>
        <begin position="38"/>
        <end position="288"/>
    </location>
</feature>
<dbReference type="Gene3D" id="1.20.1070.10">
    <property type="entry name" value="Rhodopsin 7-helix transmembrane proteins"/>
    <property type="match status" value="1"/>
</dbReference>
<dbReference type="PROSITE" id="PS50262">
    <property type="entry name" value="G_PROTEIN_RECEP_F1_2"/>
    <property type="match status" value="1"/>
</dbReference>
<dbReference type="GO" id="GO:0005549">
    <property type="term" value="F:odorant binding"/>
    <property type="evidence" value="ECO:0007669"/>
    <property type="project" value="TreeGrafter"/>
</dbReference>
<evidence type="ECO:0000256" key="4">
    <source>
        <dbReference type="ARBA" id="ARBA00023136"/>
    </source>
</evidence>
<dbReference type="GeneTree" id="ENSGT00940000161337"/>
<evidence type="ECO:0000313" key="7">
    <source>
        <dbReference type="Ensembl" id="ENSEEEP00000061299.1"/>
    </source>
</evidence>
<dbReference type="Pfam" id="PF00001">
    <property type="entry name" value="7tm_1"/>
    <property type="match status" value="1"/>
</dbReference>
<dbReference type="Ensembl" id="ENSEEET00000060784.1">
    <property type="protein sequence ID" value="ENSEEEP00000061299.1"/>
    <property type="gene ID" value="ENSEEEG00000025218.1"/>
</dbReference>
<organism evidence="7 8">
    <name type="scientific">Electrophorus electricus</name>
    <name type="common">Electric eel</name>
    <name type="synonym">Gymnotus electricus</name>
    <dbReference type="NCBI Taxonomy" id="8005"/>
    <lineage>
        <taxon>Eukaryota</taxon>
        <taxon>Metazoa</taxon>
        <taxon>Chordata</taxon>
        <taxon>Craniata</taxon>
        <taxon>Vertebrata</taxon>
        <taxon>Euteleostomi</taxon>
        <taxon>Actinopterygii</taxon>
        <taxon>Neopterygii</taxon>
        <taxon>Teleostei</taxon>
        <taxon>Ostariophysi</taxon>
        <taxon>Gymnotiformes</taxon>
        <taxon>Gymnotoidei</taxon>
        <taxon>Gymnotidae</taxon>
        <taxon>Electrophorus</taxon>
    </lineage>
</organism>
<dbReference type="InterPro" id="IPR000276">
    <property type="entry name" value="GPCR_Rhodpsn"/>
</dbReference>
<comment type="subcellular location">
    <subcellularLocation>
        <location evidence="1">Membrane</location>
    </subcellularLocation>
</comment>
<dbReference type="PANTHER" id="PTHR26451">
    <property type="entry name" value="G_PROTEIN_RECEP_F1_2 DOMAIN-CONTAINING PROTEIN"/>
    <property type="match status" value="1"/>
</dbReference>
<feature type="transmembrane region" description="Helical" evidence="5">
    <location>
        <begin position="270"/>
        <end position="290"/>
    </location>
</feature>
<evidence type="ECO:0000256" key="3">
    <source>
        <dbReference type="ARBA" id="ARBA00022989"/>
    </source>
</evidence>
<evidence type="ECO:0000313" key="8">
    <source>
        <dbReference type="Proteomes" id="UP000314983"/>
    </source>
</evidence>
<keyword evidence="8" id="KW-1185">Reference proteome</keyword>
<sequence length="313" mass="35688">LIKCIFEMVYCVQIQDTYQQAVIKNIVIVSLCLVINCINGMLVVTFFHNTVFHSDPRYILYINLVINDILMICISVTLYVLTYTLPNVNVSVCCTLLVLGSTTHMNTPLILAGMAIERYIAIGKPLRHSQICTVNRTYILICLIWTVGAVPPIVDIIIIAAVKPIYFFNSVIYCQPVIVYNTKYNVQKTIATLCLYMSVVWITIIYTYFRVLFIARIASSGYHQTSAKKARNTILLHGVQLLLCMLSYVAPVLDMVLIPFFPDQRTLISFINYLLTNIIPRLLSPLIYGIRDQKFVRYIKGYFSCKVVVKVTH</sequence>
<accession>A0AAY5EX33</accession>
<evidence type="ECO:0000256" key="2">
    <source>
        <dbReference type="ARBA" id="ARBA00022692"/>
    </source>
</evidence>
<evidence type="ECO:0000259" key="6">
    <source>
        <dbReference type="PROSITE" id="PS50262"/>
    </source>
</evidence>
<dbReference type="InterPro" id="IPR017452">
    <property type="entry name" value="GPCR_Rhodpsn_7TM"/>
</dbReference>
<protein>
    <recommendedName>
        <fullName evidence="6">G-protein coupled receptors family 1 profile domain-containing protein</fullName>
    </recommendedName>
</protein>
<dbReference type="AlphaFoldDB" id="A0AAY5EX33"/>
<reference evidence="7" key="2">
    <citation type="submission" date="2025-08" db="UniProtKB">
        <authorList>
            <consortium name="Ensembl"/>
        </authorList>
    </citation>
    <scope>IDENTIFICATION</scope>
</reference>
<dbReference type="Proteomes" id="UP000314983">
    <property type="component" value="Chromosome 3"/>
</dbReference>
<dbReference type="PANTHER" id="PTHR26451:SF998">
    <property type="entry name" value="ODORANT RECEPTOR-RELATED"/>
    <property type="match status" value="1"/>
</dbReference>
<keyword evidence="4 5" id="KW-0472">Membrane</keyword>
<dbReference type="SUPFAM" id="SSF81321">
    <property type="entry name" value="Family A G protein-coupled receptor-like"/>
    <property type="match status" value="1"/>
</dbReference>
<dbReference type="GO" id="GO:0004930">
    <property type="term" value="F:G protein-coupled receptor activity"/>
    <property type="evidence" value="ECO:0007669"/>
    <property type="project" value="InterPro"/>
</dbReference>
<evidence type="ECO:0000256" key="1">
    <source>
        <dbReference type="ARBA" id="ARBA00004370"/>
    </source>
</evidence>
<gene>
    <name evidence="7" type="primary">LOC118241030</name>
</gene>
<dbReference type="PRINTS" id="PR00237">
    <property type="entry name" value="GPCRRHODOPSN"/>
</dbReference>
<reference evidence="7 8" key="1">
    <citation type="submission" date="2020-05" db="EMBL/GenBank/DDBJ databases">
        <title>Electrophorus electricus (electric eel) genome, fEleEle1, primary haplotype.</title>
        <authorList>
            <person name="Myers G."/>
            <person name="Meyer A."/>
            <person name="Fedrigo O."/>
            <person name="Formenti G."/>
            <person name="Rhie A."/>
            <person name="Tracey A."/>
            <person name="Sims Y."/>
            <person name="Jarvis E.D."/>
        </authorList>
    </citation>
    <scope>NUCLEOTIDE SEQUENCE [LARGE SCALE GENOMIC DNA]</scope>
</reference>
<feature type="transmembrane region" description="Helical" evidence="5">
    <location>
        <begin position="190"/>
        <end position="213"/>
    </location>
</feature>
<proteinExistence type="predicted"/>
<dbReference type="InterPro" id="IPR052921">
    <property type="entry name" value="GPCR1_Superfamily_Member"/>
</dbReference>
<feature type="transmembrane region" description="Helical" evidence="5">
    <location>
        <begin position="137"/>
        <end position="162"/>
    </location>
</feature>
<dbReference type="CDD" id="cd00637">
    <property type="entry name" value="7tm_classA_rhodopsin-like"/>
    <property type="match status" value="1"/>
</dbReference>
<feature type="transmembrane region" description="Helical" evidence="5">
    <location>
        <begin position="59"/>
        <end position="82"/>
    </location>
</feature>
<evidence type="ECO:0000256" key="5">
    <source>
        <dbReference type="SAM" id="Phobius"/>
    </source>
</evidence>
<dbReference type="GO" id="GO:0016020">
    <property type="term" value="C:membrane"/>
    <property type="evidence" value="ECO:0007669"/>
    <property type="project" value="UniProtKB-SubCell"/>
</dbReference>
<name>A0AAY5EX33_ELEEL</name>
<dbReference type="FunFam" id="1.20.1070.10:FF:000096">
    <property type="entry name" value="Odorant receptor 131-2"/>
    <property type="match status" value="1"/>
</dbReference>
<reference evidence="7" key="3">
    <citation type="submission" date="2025-09" db="UniProtKB">
        <authorList>
            <consortium name="Ensembl"/>
        </authorList>
    </citation>
    <scope>IDENTIFICATION</scope>
</reference>
<keyword evidence="2 5" id="KW-0812">Transmembrane</keyword>
<dbReference type="GO" id="GO:0004984">
    <property type="term" value="F:olfactory receptor activity"/>
    <property type="evidence" value="ECO:0007669"/>
    <property type="project" value="TreeGrafter"/>
</dbReference>